<dbReference type="PROSITE" id="PS50928">
    <property type="entry name" value="ABC_TM1"/>
    <property type="match status" value="1"/>
</dbReference>
<dbReference type="EMBL" id="AORV01000025">
    <property type="protein sequence ID" value="EMS72850.1"/>
    <property type="molecule type" value="Genomic_DNA"/>
</dbReference>
<dbReference type="PANTHER" id="PTHR30193">
    <property type="entry name" value="ABC TRANSPORTER PERMEASE PROTEIN"/>
    <property type="match status" value="1"/>
</dbReference>
<feature type="transmembrane region" description="Helical" evidence="7">
    <location>
        <begin position="110"/>
        <end position="131"/>
    </location>
</feature>
<dbReference type="PANTHER" id="PTHR30193:SF37">
    <property type="entry name" value="INNER MEMBRANE ABC TRANSPORTER PERMEASE PROTEIN YCJO"/>
    <property type="match status" value="1"/>
</dbReference>
<protein>
    <submittedName>
        <fullName evidence="9">ABC transporter permease protein</fullName>
    </submittedName>
</protein>
<comment type="subcellular location">
    <subcellularLocation>
        <location evidence="1 7">Cell membrane</location>
        <topology evidence="1 7">Multi-pass membrane protein</topology>
    </subcellularLocation>
</comment>
<comment type="similarity">
    <text evidence="7">Belongs to the binding-protein-dependent transport system permease family.</text>
</comment>
<evidence type="ECO:0000256" key="3">
    <source>
        <dbReference type="ARBA" id="ARBA00022475"/>
    </source>
</evidence>
<feature type="transmembrane region" description="Helical" evidence="7">
    <location>
        <begin position="14"/>
        <end position="36"/>
    </location>
</feature>
<dbReference type="InterPro" id="IPR000515">
    <property type="entry name" value="MetI-like"/>
</dbReference>
<keyword evidence="3" id="KW-1003">Cell membrane</keyword>
<dbReference type="Proteomes" id="UP000014155">
    <property type="component" value="Unassembled WGS sequence"/>
</dbReference>
<proteinExistence type="inferred from homology"/>
<dbReference type="GO" id="GO:0055085">
    <property type="term" value="P:transmembrane transport"/>
    <property type="evidence" value="ECO:0007669"/>
    <property type="project" value="InterPro"/>
</dbReference>
<evidence type="ECO:0000256" key="5">
    <source>
        <dbReference type="ARBA" id="ARBA00022989"/>
    </source>
</evidence>
<accession>S0FKY7</accession>
<name>S0FKY7_RUMCE</name>
<evidence type="ECO:0000256" key="4">
    <source>
        <dbReference type="ARBA" id="ARBA00022692"/>
    </source>
</evidence>
<dbReference type="PATRIC" id="fig|1195236.3.peg.1457"/>
<dbReference type="CDD" id="cd06261">
    <property type="entry name" value="TM_PBP2"/>
    <property type="match status" value="1"/>
</dbReference>
<evidence type="ECO:0000256" key="7">
    <source>
        <dbReference type="RuleBase" id="RU363032"/>
    </source>
</evidence>
<evidence type="ECO:0000313" key="10">
    <source>
        <dbReference type="Proteomes" id="UP000014155"/>
    </source>
</evidence>
<gene>
    <name evidence="9" type="ORF">CTER_1155</name>
</gene>
<reference evidence="9 10" key="1">
    <citation type="journal article" date="2013" name="Genome Announc.">
        <title>Draft Genome Sequence of the Cellulolytic, Mesophilic, Anaerobic Bacterium Clostridium termitidis Strain CT1112 (DSM 5398).</title>
        <authorList>
            <person name="Lal S."/>
            <person name="Ramachandran U."/>
            <person name="Zhang X."/>
            <person name="Munir R."/>
            <person name="Sparling R."/>
            <person name="Levin D.B."/>
        </authorList>
    </citation>
    <scope>NUCLEOTIDE SEQUENCE [LARGE SCALE GENOMIC DNA]</scope>
    <source>
        <strain evidence="9 10">CT1112</strain>
    </source>
</reference>
<comment type="caution">
    <text evidence="9">The sequence shown here is derived from an EMBL/GenBank/DDBJ whole genome shotgun (WGS) entry which is preliminary data.</text>
</comment>
<dbReference type="SUPFAM" id="SSF160964">
    <property type="entry name" value="MalF N-terminal region-like"/>
    <property type="match status" value="1"/>
</dbReference>
<evidence type="ECO:0000256" key="2">
    <source>
        <dbReference type="ARBA" id="ARBA00022448"/>
    </source>
</evidence>
<dbReference type="InterPro" id="IPR051393">
    <property type="entry name" value="ABC_transporter_permease"/>
</dbReference>
<keyword evidence="2 7" id="KW-0813">Transport</keyword>
<dbReference type="eggNOG" id="COG1175">
    <property type="taxonomic scope" value="Bacteria"/>
</dbReference>
<dbReference type="InterPro" id="IPR035906">
    <property type="entry name" value="MetI-like_sf"/>
</dbReference>
<dbReference type="Gene3D" id="1.10.3720.10">
    <property type="entry name" value="MetI-like"/>
    <property type="match status" value="1"/>
</dbReference>
<feature type="transmembrane region" description="Helical" evidence="7">
    <location>
        <begin position="78"/>
        <end position="98"/>
    </location>
</feature>
<dbReference type="Pfam" id="PF00528">
    <property type="entry name" value="BPD_transp_1"/>
    <property type="match status" value="1"/>
</dbReference>
<dbReference type="GO" id="GO:0005886">
    <property type="term" value="C:plasma membrane"/>
    <property type="evidence" value="ECO:0007669"/>
    <property type="project" value="UniProtKB-SubCell"/>
</dbReference>
<sequence length="300" mass="33633">MMNGVLKRKIRENFVAYAFMAPALVIIALFVVYPIIYSIPLAFTDYSGVNPVVNYVGWDNFSKAVHSDDFWIAIKHSVMFVLVVPIIQVLSIMLASLVNRKLPGMSFFRVLFYIPVVTSMIAVSIIWNWIFEESGILNSILINVGLMKDPVLWLGDANLALFTLMFITIWQGLGYYMMLYLAGLQSLSPEMEEAAIIDGASRFKTFIKIKIPLLKPYVWFCSLMSVISAVSVFDVVFAMKDDGGPDNATMVANLYSYRKAFIDFDFGYSAAVGVLVSIVILALSTFVFIYGRRGGMNNNE</sequence>
<keyword evidence="6 7" id="KW-0472">Membrane</keyword>
<keyword evidence="5 7" id="KW-1133">Transmembrane helix</keyword>
<evidence type="ECO:0000259" key="8">
    <source>
        <dbReference type="PROSITE" id="PS50928"/>
    </source>
</evidence>
<feature type="transmembrane region" description="Helical" evidence="7">
    <location>
        <begin position="151"/>
        <end position="170"/>
    </location>
</feature>
<feature type="transmembrane region" description="Helical" evidence="7">
    <location>
        <begin position="266"/>
        <end position="290"/>
    </location>
</feature>
<dbReference type="Gene3D" id="1.20.58.370">
    <property type="entry name" value="MalF N-terminal region-like"/>
    <property type="match status" value="1"/>
</dbReference>
<evidence type="ECO:0000256" key="6">
    <source>
        <dbReference type="ARBA" id="ARBA00023136"/>
    </source>
</evidence>
<feature type="domain" description="ABC transmembrane type-1" evidence="8">
    <location>
        <begin position="74"/>
        <end position="287"/>
    </location>
</feature>
<feature type="transmembrane region" description="Helical" evidence="7">
    <location>
        <begin position="217"/>
        <end position="239"/>
    </location>
</feature>
<keyword evidence="10" id="KW-1185">Reference proteome</keyword>
<organism evidence="9 10">
    <name type="scientific">Ruminiclostridium cellobioparum subsp. termitidis CT1112</name>
    <dbReference type="NCBI Taxonomy" id="1195236"/>
    <lineage>
        <taxon>Bacteria</taxon>
        <taxon>Bacillati</taxon>
        <taxon>Bacillota</taxon>
        <taxon>Clostridia</taxon>
        <taxon>Eubacteriales</taxon>
        <taxon>Oscillospiraceae</taxon>
        <taxon>Ruminiclostridium</taxon>
    </lineage>
</organism>
<dbReference type="InterPro" id="IPR035277">
    <property type="entry name" value="MalF_N"/>
</dbReference>
<dbReference type="SUPFAM" id="SSF161098">
    <property type="entry name" value="MetI-like"/>
    <property type="match status" value="1"/>
</dbReference>
<dbReference type="STRING" id="1195236.CTER_1155"/>
<evidence type="ECO:0000256" key="1">
    <source>
        <dbReference type="ARBA" id="ARBA00004651"/>
    </source>
</evidence>
<dbReference type="AlphaFoldDB" id="S0FKY7"/>
<keyword evidence="4 7" id="KW-0812">Transmembrane</keyword>
<evidence type="ECO:0000313" key="9">
    <source>
        <dbReference type="EMBL" id="EMS72850.1"/>
    </source>
</evidence>